<reference evidence="2 3" key="1">
    <citation type="submission" date="2021-06" db="EMBL/GenBank/DDBJ databases">
        <title>Chromosome-level genome assembly of the red-tail catfish (Hemibagrus wyckioides).</title>
        <authorList>
            <person name="Shao F."/>
        </authorList>
    </citation>
    <scope>NUCLEOTIDE SEQUENCE [LARGE SCALE GENOMIC DNA]</scope>
    <source>
        <strain evidence="2">EC202008001</strain>
        <tissue evidence="2">Blood</tissue>
    </source>
</reference>
<keyword evidence="1" id="KW-0732">Signal</keyword>
<proteinExistence type="predicted"/>
<protein>
    <submittedName>
        <fullName evidence="2">Uncharacterized protein</fullName>
    </submittedName>
</protein>
<gene>
    <name evidence="2" type="ORF">KOW79_003267</name>
</gene>
<organism evidence="2 3">
    <name type="scientific">Hemibagrus wyckioides</name>
    <dbReference type="NCBI Taxonomy" id="337641"/>
    <lineage>
        <taxon>Eukaryota</taxon>
        <taxon>Metazoa</taxon>
        <taxon>Chordata</taxon>
        <taxon>Craniata</taxon>
        <taxon>Vertebrata</taxon>
        <taxon>Euteleostomi</taxon>
        <taxon>Actinopterygii</taxon>
        <taxon>Neopterygii</taxon>
        <taxon>Teleostei</taxon>
        <taxon>Ostariophysi</taxon>
        <taxon>Siluriformes</taxon>
        <taxon>Bagridae</taxon>
        <taxon>Hemibagrus</taxon>
    </lineage>
</organism>
<dbReference type="Proteomes" id="UP000824219">
    <property type="component" value="Linkage Group LG04"/>
</dbReference>
<feature type="chain" id="PRO_5039346019" evidence="1">
    <location>
        <begin position="21"/>
        <end position="108"/>
    </location>
</feature>
<evidence type="ECO:0000313" key="2">
    <source>
        <dbReference type="EMBL" id="KAG7333132.1"/>
    </source>
</evidence>
<comment type="caution">
    <text evidence="2">The sequence shown here is derived from an EMBL/GenBank/DDBJ whole genome shotgun (WGS) entry which is preliminary data.</text>
</comment>
<dbReference type="EMBL" id="JAHKSW010000004">
    <property type="protein sequence ID" value="KAG7333132.1"/>
    <property type="molecule type" value="Genomic_DNA"/>
</dbReference>
<dbReference type="AlphaFoldDB" id="A0A9D3P2D3"/>
<evidence type="ECO:0000256" key="1">
    <source>
        <dbReference type="SAM" id="SignalP"/>
    </source>
</evidence>
<sequence>MGIHLERALCFCTLLILTQGLEIPDPEHIDYIRQQARAVINSTVSLHCGSSMPTLFIWVFSKTDSDNNEAIAYNYGLGPKTLPLADTLGILWVPPDPDIESPTTQNSR</sequence>
<evidence type="ECO:0000313" key="3">
    <source>
        <dbReference type="Proteomes" id="UP000824219"/>
    </source>
</evidence>
<dbReference type="OrthoDB" id="9442762at2759"/>
<accession>A0A9D3P2D3</accession>
<feature type="signal peptide" evidence="1">
    <location>
        <begin position="1"/>
        <end position="20"/>
    </location>
</feature>
<name>A0A9D3P2D3_9TELE</name>
<keyword evidence="3" id="KW-1185">Reference proteome</keyword>